<comment type="subcellular location">
    <subcellularLocation>
        <location evidence="2">Nucleus</location>
    </subcellularLocation>
</comment>
<sequence>MTDLNLQHTSRVALSFLKDRVTHFKIGIIANEEWVTRYIDQDFHKQFRMMKSTYWVLVDTVRPYYPVKCQRGDAPLVTVEKAVLMTLCYLGKHVPLSDIGDRFAVAQSTVFKEARTIIHILCDLKDTFIVWPKKSECVVLSRQFEARAGFPGVIGAIDGCHIEVIPPANQQSSYADRKCNYSITLQAFHFVGISTAKTIFTNISIGTPGSRNDARVLKYSSVYRTIMRDGVESMFFNDNYHLIGDKAYPNRMWCMAPFKDFGNLTPRQRTYNYHHSSTRIVIEHTFGLMKGRWKRLMKVNTEIAKVSDIVLAICVLHNFCYLHNNEVIQKMIRDKRHMPNQHVPNNYADEASKMQGAEKRNRIVCLF</sequence>
<evidence type="ECO:0000256" key="5">
    <source>
        <dbReference type="ARBA" id="ARBA00022723"/>
    </source>
</evidence>
<organism evidence="9 10">
    <name type="scientific">Lasius niger</name>
    <name type="common">Black garden ant</name>
    <dbReference type="NCBI Taxonomy" id="67767"/>
    <lineage>
        <taxon>Eukaryota</taxon>
        <taxon>Metazoa</taxon>
        <taxon>Ecdysozoa</taxon>
        <taxon>Arthropoda</taxon>
        <taxon>Hexapoda</taxon>
        <taxon>Insecta</taxon>
        <taxon>Pterygota</taxon>
        <taxon>Neoptera</taxon>
        <taxon>Endopterygota</taxon>
        <taxon>Hymenoptera</taxon>
        <taxon>Apocrita</taxon>
        <taxon>Aculeata</taxon>
        <taxon>Formicoidea</taxon>
        <taxon>Formicidae</taxon>
        <taxon>Formicinae</taxon>
        <taxon>Lasius</taxon>
        <taxon>Lasius</taxon>
    </lineage>
</organism>
<keyword evidence="7" id="KW-0539">Nucleus</keyword>
<evidence type="ECO:0000313" key="9">
    <source>
        <dbReference type="EMBL" id="KMQ86741.1"/>
    </source>
</evidence>
<comment type="similarity">
    <text evidence="3">Belongs to the HARBI1 family.</text>
</comment>
<dbReference type="InterPro" id="IPR045249">
    <property type="entry name" value="HARBI1-like"/>
</dbReference>
<dbReference type="GO" id="GO:0046872">
    <property type="term" value="F:metal ion binding"/>
    <property type="evidence" value="ECO:0007669"/>
    <property type="project" value="UniProtKB-KW"/>
</dbReference>
<keyword evidence="10" id="KW-1185">Reference proteome</keyword>
<evidence type="ECO:0000256" key="3">
    <source>
        <dbReference type="ARBA" id="ARBA00006958"/>
    </source>
</evidence>
<evidence type="ECO:0000313" key="10">
    <source>
        <dbReference type="Proteomes" id="UP000036403"/>
    </source>
</evidence>
<evidence type="ECO:0000256" key="4">
    <source>
        <dbReference type="ARBA" id="ARBA00022722"/>
    </source>
</evidence>
<gene>
    <name evidence="9" type="ORF">RF55_14210</name>
</gene>
<evidence type="ECO:0000259" key="8">
    <source>
        <dbReference type="Pfam" id="PF13359"/>
    </source>
</evidence>
<proteinExistence type="inferred from homology"/>
<evidence type="ECO:0000256" key="2">
    <source>
        <dbReference type="ARBA" id="ARBA00004123"/>
    </source>
</evidence>
<dbReference type="GO" id="GO:0005634">
    <property type="term" value="C:nucleus"/>
    <property type="evidence" value="ECO:0007669"/>
    <property type="project" value="UniProtKB-SubCell"/>
</dbReference>
<dbReference type="OrthoDB" id="7533971at2759"/>
<evidence type="ECO:0000256" key="1">
    <source>
        <dbReference type="ARBA" id="ARBA00001968"/>
    </source>
</evidence>
<evidence type="ECO:0000256" key="6">
    <source>
        <dbReference type="ARBA" id="ARBA00022801"/>
    </source>
</evidence>
<dbReference type="Proteomes" id="UP000036403">
    <property type="component" value="Unassembled WGS sequence"/>
</dbReference>
<comment type="caution">
    <text evidence="9">The sequence shown here is derived from an EMBL/GenBank/DDBJ whole genome shotgun (WGS) entry which is preliminary data.</text>
</comment>
<keyword evidence="5" id="KW-0479">Metal-binding</keyword>
<name>A0A0J7K951_LASNI</name>
<comment type="cofactor">
    <cofactor evidence="1">
        <name>a divalent metal cation</name>
        <dbReference type="ChEBI" id="CHEBI:60240"/>
    </cofactor>
</comment>
<evidence type="ECO:0000256" key="7">
    <source>
        <dbReference type="ARBA" id="ARBA00023242"/>
    </source>
</evidence>
<protein>
    <submittedName>
        <fullName evidence="9">Nuclease harbi1</fullName>
    </submittedName>
</protein>
<keyword evidence="6" id="KW-0378">Hydrolase</keyword>
<dbReference type="GO" id="GO:0016787">
    <property type="term" value="F:hydrolase activity"/>
    <property type="evidence" value="ECO:0007669"/>
    <property type="project" value="UniProtKB-KW"/>
</dbReference>
<dbReference type="AlphaFoldDB" id="A0A0J7K951"/>
<accession>A0A0J7K951</accession>
<dbReference type="PANTHER" id="PTHR22930:SF85">
    <property type="entry name" value="GH03217P-RELATED"/>
    <property type="match status" value="1"/>
</dbReference>
<dbReference type="InterPro" id="IPR027806">
    <property type="entry name" value="HARBI1_dom"/>
</dbReference>
<dbReference type="GO" id="GO:0004518">
    <property type="term" value="F:nuclease activity"/>
    <property type="evidence" value="ECO:0007669"/>
    <property type="project" value="UniProtKB-KW"/>
</dbReference>
<feature type="domain" description="DDE Tnp4" evidence="8">
    <location>
        <begin position="157"/>
        <end position="318"/>
    </location>
</feature>
<reference evidence="9 10" key="1">
    <citation type="submission" date="2015-04" db="EMBL/GenBank/DDBJ databases">
        <title>Lasius niger genome sequencing.</title>
        <authorList>
            <person name="Konorov E.A."/>
            <person name="Nikitin M.A."/>
            <person name="Kirill M.V."/>
            <person name="Chang P."/>
        </authorList>
    </citation>
    <scope>NUCLEOTIDE SEQUENCE [LARGE SCALE GENOMIC DNA]</scope>
    <source>
        <tissue evidence="9">Whole</tissue>
    </source>
</reference>
<keyword evidence="4" id="KW-0540">Nuclease</keyword>
<dbReference type="PaxDb" id="67767-A0A0J7K951"/>
<dbReference type="Pfam" id="PF13359">
    <property type="entry name" value="DDE_Tnp_4"/>
    <property type="match status" value="1"/>
</dbReference>
<dbReference type="EMBL" id="LBMM01011610">
    <property type="protein sequence ID" value="KMQ86741.1"/>
    <property type="molecule type" value="Genomic_DNA"/>
</dbReference>
<dbReference type="PANTHER" id="PTHR22930">
    <property type="match status" value="1"/>
</dbReference>